<reference evidence="2 3" key="1">
    <citation type="submission" date="2017-06" db="EMBL/GenBank/DDBJ databases">
        <authorList>
            <person name="Kim H.J."/>
            <person name="Triplett B.A."/>
        </authorList>
    </citation>
    <scope>NUCLEOTIDE SEQUENCE [LARGE SCALE GENOMIC DNA]</scope>
    <source>
        <strain evidence="2 3">CGMCC 4.5593</strain>
    </source>
</reference>
<dbReference type="SUPFAM" id="SSF52540">
    <property type="entry name" value="P-loop containing nucleoside triphosphate hydrolases"/>
    <property type="match status" value="1"/>
</dbReference>
<proteinExistence type="predicted"/>
<dbReference type="AlphaFoldDB" id="A0A239MDQ7"/>
<evidence type="ECO:0000313" key="2">
    <source>
        <dbReference type="EMBL" id="SNT41137.1"/>
    </source>
</evidence>
<sequence length="179" mass="19848">MSRSRLVIVTGGPGTGKTTLVDELHRAGFGTSEEAGRAIVRHQVLVGGPALPWSDPDLFDELVLAWGMRAHAAARTTGGTVFFDHGIPCIAGYKQARGAVVPPHLDAAAARFRYDPLVLVAPPWREIYRRDSERWETFEHAERIHAAIVEVHKGYGYDLVELPRTDVADRLRFALDRIE</sequence>
<dbReference type="EMBL" id="FZPH01000005">
    <property type="protein sequence ID" value="SNT41137.1"/>
    <property type="molecule type" value="Genomic_DNA"/>
</dbReference>
<protein>
    <submittedName>
        <fullName evidence="2">Predicted ATPase</fullName>
    </submittedName>
</protein>
<dbReference type="Gene3D" id="3.40.50.300">
    <property type="entry name" value="P-loop containing nucleotide triphosphate hydrolases"/>
    <property type="match status" value="1"/>
</dbReference>
<dbReference type="InterPro" id="IPR038727">
    <property type="entry name" value="NadR/Ttd14_AAA_dom"/>
</dbReference>
<name>A0A239MDQ7_9ACTN</name>
<dbReference type="InterPro" id="IPR027417">
    <property type="entry name" value="P-loop_NTPase"/>
</dbReference>
<organism evidence="2 3">
    <name type="scientific">Asanoa hainanensis</name>
    <dbReference type="NCBI Taxonomy" id="560556"/>
    <lineage>
        <taxon>Bacteria</taxon>
        <taxon>Bacillati</taxon>
        <taxon>Actinomycetota</taxon>
        <taxon>Actinomycetes</taxon>
        <taxon>Micromonosporales</taxon>
        <taxon>Micromonosporaceae</taxon>
        <taxon>Asanoa</taxon>
    </lineage>
</organism>
<dbReference type="RefSeq" id="WP_218824555.1">
    <property type="nucleotide sequence ID" value="NZ_FZPH01000005.1"/>
</dbReference>
<gene>
    <name evidence="2" type="ORF">SAMN05421812_105397</name>
</gene>
<evidence type="ECO:0000313" key="3">
    <source>
        <dbReference type="Proteomes" id="UP000198362"/>
    </source>
</evidence>
<dbReference type="Pfam" id="PF13521">
    <property type="entry name" value="AAA_28"/>
    <property type="match status" value="1"/>
</dbReference>
<dbReference type="Proteomes" id="UP000198362">
    <property type="component" value="Unassembled WGS sequence"/>
</dbReference>
<feature type="domain" description="NadR/Ttd14 AAA" evidence="1">
    <location>
        <begin position="7"/>
        <end position="170"/>
    </location>
</feature>
<keyword evidence="3" id="KW-1185">Reference proteome</keyword>
<evidence type="ECO:0000259" key="1">
    <source>
        <dbReference type="Pfam" id="PF13521"/>
    </source>
</evidence>
<accession>A0A239MDQ7</accession>